<keyword evidence="5 7" id="KW-1133">Transmembrane helix</keyword>
<dbReference type="InterPro" id="IPR050895">
    <property type="entry name" value="XK-related_scramblase"/>
</dbReference>
<evidence type="ECO:0000256" key="7">
    <source>
        <dbReference type="RuleBase" id="RU910716"/>
    </source>
</evidence>
<feature type="transmembrane region" description="Helical" evidence="7">
    <location>
        <begin position="332"/>
        <end position="355"/>
    </location>
</feature>
<comment type="subcellular location">
    <subcellularLocation>
        <location evidence="1">Cell membrane</location>
        <topology evidence="1">Multi-pass membrane protein</topology>
    </subcellularLocation>
    <subcellularLocation>
        <location evidence="7">Membrane</location>
        <topology evidence="7">Multi-pass membrane protein</topology>
    </subcellularLocation>
</comment>
<comment type="similarity">
    <text evidence="2 7">Belongs to the XK family.</text>
</comment>
<gene>
    <name evidence="9" type="ORF">RUM43_004042</name>
</gene>
<evidence type="ECO:0000256" key="2">
    <source>
        <dbReference type="ARBA" id="ARBA00008789"/>
    </source>
</evidence>
<feature type="transmembrane region" description="Helical" evidence="7">
    <location>
        <begin position="301"/>
        <end position="325"/>
    </location>
</feature>
<feature type="transmembrane region" description="Helical" evidence="7">
    <location>
        <begin position="72"/>
        <end position="91"/>
    </location>
</feature>
<reference evidence="9 10" key="1">
    <citation type="submission" date="2023-10" db="EMBL/GenBank/DDBJ databases">
        <title>Genomes of two closely related lineages of the louse Polyplax serrata with different host specificities.</title>
        <authorList>
            <person name="Martinu J."/>
            <person name="Tarabai H."/>
            <person name="Stefka J."/>
            <person name="Hypsa V."/>
        </authorList>
    </citation>
    <scope>NUCLEOTIDE SEQUENCE [LARGE SCALE GENOMIC DNA]</scope>
    <source>
        <strain evidence="9">HR10_N</strain>
    </source>
</reference>
<proteinExistence type="inferred from homology"/>
<evidence type="ECO:0000256" key="8">
    <source>
        <dbReference type="SAM" id="MobiDB-lite"/>
    </source>
</evidence>
<evidence type="ECO:0000256" key="1">
    <source>
        <dbReference type="ARBA" id="ARBA00004651"/>
    </source>
</evidence>
<feature type="region of interest" description="Disordered" evidence="8">
    <location>
        <begin position="502"/>
        <end position="526"/>
    </location>
</feature>
<keyword evidence="6 7" id="KW-0472">Membrane</keyword>
<evidence type="ECO:0000256" key="6">
    <source>
        <dbReference type="ARBA" id="ARBA00023136"/>
    </source>
</evidence>
<feature type="transmembrane region" description="Helical" evidence="7">
    <location>
        <begin position="103"/>
        <end position="120"/>
    </location>
</feature>
<comment type="caution">
    <text evidence="9">The sequence shown here is derived from an EMBL/GenBank/DDBJ whole genome shotgun (WGS) entry which is preliminary data.</text>
</comment>
<dbReference type="AlphaFoldDB" id="A0AAN8SAG6"/>
<dbReference type="PANTHER" id="PTHR16024">
    <property type="entry name" value="XK-RELATED PROTEIN"/>
    <property type="match status" value="1"/>
</dbReference>
<feature type="transmembrane region" description="Helical" evidence="7">
    <location>
        <begin position="278"/>
        <end position="295"/>
    </location>
</feature>
<feature type="transmembrane region" description="Helical" evidence="7">
    <location>
        <begin position="40"/>
        <end position="66"/>
    </location>
</feature>
<evidence type="ECO:0000256" key="4">
    <source>
        <dbReference type="ARBA" id="ARBA00022692"/>
    </source>
</evidence>
<feature type="transmembrane region" description="Helical" evidence="7">
    <location>
        <begin position="212"/>
        <end position="230"/>
    </location>
</feature>
<evidence type="ECO:0000256" key="5">
    <source>
        <dbReference type="ARBA" id="ARBA00022989"/>
    </source>
</evidence>
<dbReference type="PANTHER" id="PTHR16024:SF28">
    <property type="entry name" value="XK-RELATED PROTEIN"/>
    <property type="match status" value="1"/>
</dbReference>
<sequence length="693" mass="79167">MADIMKSTSKSINLNIFNCEKSGDMKNGKSHCPNFRIFDLAVLIFSFISVISDLCTDFILVVQYSYQGYKAWATATFILIFFPSLAVQFFSIRWHVSDKSANIYHWLFHCFMLGIIQRYISIIKSGYKAYKSKDSFEIQKVYLDQSDLCMLHLFESFLESSPQLVLQVYVIAKLNEWRFWTVFSALASLVSLSWALAAYSKTQRQARPNKNCSTWIGLLFQAFWSAGMLLARIMTLVLGVYCFGSYVFLFITIHWLSMTIWIITQKTDFCESYWEEKIYSAVVGIIYCFCFFNLQEGHSRWRLLTFHVIIIFENLSCLTIFLILFGKSSPNFAIFSFMAIVGGMLVGISCMLMYYRFYHPSGPIKFSFILIEEFSKPSVSEDYCSMTLRSLKQMRSEISSKSPSNIKDTSAGELPSPKPTDSIIIIEENEDDSDDTDIDIKTLRDWINYVDDKPKPTEINICQRSVNDVDNNDNAVNRATNVDNAFKRRAICSTSQLEKLSEFSSSDDGAGLSEISHDTSTPSEGFPTHDYENMCFVNIAREKRCLRSWEGYSDIHAKVLDRDMGNPMMSSTMSDGSSIATSIGTESMQIDQTDRNMSEDPTDLEKLEKHPSVDSLTVTFSPSLLDTILEESDDLNDTMQSLNEKQEEKTLCTLVATIDKIRLNTPICNRFPLSQRAKIHSFAKPIRKKLITN</sequence>
<dbReference type="EMBL" id="JAWJWE010000002">
    <property type="protein sequence ID" value="KAK6642540.1"/>
    <property type="molecule type" value="Genomic_DNA"/>
</dbReference>
<dbReference type="GO" id="GO:0005886">
    <property type="term" value="C:plasma membrane"/>
    <property type="evidence" value="ECO:0007669"/>
    <property type="project" value="UniProtKB-SubCell"/>
</dbReference>
<feature type="transmembrane region" description="Helical" evidence="7">
    <location>
        <begin position="179"/>
        <end position="200"/>
    </location>
</feature>
<evidence type="ECO:0000256" key="3">
    <source>
        <dbReference type="ARBA" id="ARBA00022475"/>
    </source>
</evidence>
<evidence type="ECO:0000313" key="9">
    <source>
        <dbReference type="EMBL" id="KAK6642540.1"/>
    </source>
</evidence>
<protein>
    <recommendedName>
        <fullName evidence="7">XK-related protein</fullName>
    </recommendedName>
</protein>
<evidence type="ECO:0000313" key="10">
    <source>
        <dbReference type="Proteomes" id="UP001372834"/>
    </source>
</evidence>
<dbReference type="InterPro" id="IPR018629">
    <property type="entry name" value="XK-rel"/>
</dbReference>
<dbReference type="Proteomes" id="UP001372834">
    <property type="component" value="Unassembled WGS sequence"/>
</dbReference>
<feature type="transmembrane region" description="Helical" evidence="7">
    <location>
        <begin position="236"/>
        <end position="257"/>
    </location>
</feature>
<name>A0AAN8SAG6_POLSC</name>
<feature type="region of interest" description="Disordered" evidence="8">
    <location>
        <begin position="399"/>
        <end position="420"/>
    </location>
</feature>
<keyword evidence="4 7" id="KW-0812">Transmembrane</keyword>
<dbReference type="Pfam" id="PF09815">
    <property type="entry name" value="XK-related"/>
    <property type="match status" value="1"/>
</dbReference>
<accession>A0AAN8SAG6</accession>
<keyword evidence="3" id="KW-1003">Cell membrane</keyword>
<feature type="compositionally biased region" description="Polar residues" evidence="8">
    <location>
        <begin position="399"/>
        <end position="408"/>
    </location>
</feature>
<organism evidence="9 10">
    <name type="scientific">Polyplax serrata</name>
    <name type="common">Common mouse louse</name>
    <dbReference type="NCBI Taxonomy" id="468196"/>
    <lineage>
        <taxon>Eukaryota</taxon>
        <taxon>Metazoa</taxon>
        <taxon>Ecdysozoa</taxon>
        <taxon>Arthropoda</taxon>
        <taxon>Hexapoda</taxon>
        <taxon>Insecta</taxon>
        <taxon>Pterygota</taxon>
        <taxon>Neoptera</taxon>
        <taxon>Paraneoptera</taxon>
        <taxon>Psocodea</taxon>
        <taxon>Troctomorpha</taxon>
        <taxon>Phthiraptera</taxon>
        <taxon>Anoplura</taxon>
        <taxon>Polyplacidae</taxon>
        <taxon>Polyplax</taxon>
    </lineage>
</organism>